<dbReference type="PROSITE" id="PS51118">
    <property type="entry name" value="HTH_HXLR"/>
    <property type="match status" value="1"/>
</dbReference>
<dbReference type="Pfam" id="PF01638">
    <property type="entry name" value="HxlR"/>
    <property type="match status" value="1"/>
</dbReference>
<dbReference type="eggNOG" id="COG1733">
    <property type="taxonomic scope" value="Bacteria"/>
</dbReference>
<reference evidence="5" key="1">
    <citation type="submission" date="2009-01" db="EMBL/GenBank/DDBJ databases">
        <title>Complete sequence of chromosome Cyanothece sp. PCC 7425.</title>
        <authorList>
            <consortium name="US DOE Joint Genome Institute"/>
            <person name="Lucas S."/>
            <person name="Copeland A."/>
            <person name="Lapidus A."/>
            <person name="Glavina del Rio T."/>
            <person name="Dalin E."/>
            <person name="Tice H."/>
            <person name="Bruce D."/>
            <person name="Goodwin L."/>
            <person name="Pitluck S."/>
            <person name="Sims D."/>
            <person name="Meineke L."/>
            <person name="Brettin T."/>
            <person name="Detter J.C."/>
            <person name="Han C."/>
            <person name="Larimer F."/>
            <person name="Land M."/>
            <person name="Hauser L."/>
            <person name="Kyrpides N."/>
            <person name="Ovchinnikova G."/>
            <person name="Liberton M."/>
            <person name="Stoeckel J."/>
            <person name="Banerjee A."/>
            <person name="Singh A."/>
            <person name="Page L."/>
            <person name="Sato H."/>
            <person name="Zhao L."/>
            <person name="Sherman L."/>
            <person name="Pakrasi H."/>
            <person name="Richardson P."/>
        </authorList>
    </citation>
    <scope>NUCLEOTIDE SEQUENCE</scope>
    <source>
        <strain evidence="5">PCC 7425</strain>
    </source>
</reference>
<keyword evidence="2" id="KW-0238">DNA-binding</keyword>
<dbReference type="AlphaFoldDB" id="B8HSL8"/>
<dbReference type="InterPro" id="IPR036388">
    <property type="entry name" value="WH-like_DNA-bd_sf"/>
</dbReference>
<keyword evidence="3" id="KW-0804">Transcription</keyword>
<accession>B8HSL8</accession>
<keyword evidence="1" id="KW-0805">Transcription regulation</keyword>
<protein>
    <submittedName>
        <fullName evidence="5">Transcriptional regulator, HxlR family</fullName>
    </submittedName>
</protein>
<evidence type="ECO:0000313" key="5">
    <source>
        <dbReference type="EMBL" id="ACL46001.1"/>
    </source>
</evidence>
<dbReference type="KEGG" id="cyn:Cyan7425_3681"/>
<dbReference type="PANTHER" id="PTHR33204:SF39">
    <property type="entry name" value="TRANSCRIPTIONAL REGULATORY PROTEIN"/>
    <property type="match status" value="1"/>
</dbReference>
<dbReference type="SUPFAM" id="SSF46785">
    <property type="entry name" value="Winged helix' DNA-binding domain"/>
    <property type="match status" value="1"/>
</dbReference>
<evidence type="ECO:0000256" key="2">
    <source>
        <dbReference type="ARBA" id="ARBA00023125"/>
    </source>
</evidence>
<gene>
    <name evidence="5" type="ordered locus">Cyan7425_3681</name>
</gene>
<evidence type="ECO:0000256" key="3">
    <source>
        <dbReference type="ARBA" id="ARBA00023163"/>
    </source>
</evidence>
<dbReference type="InterPro" id="IPR002577">
    <property type="entry name" value="HTH_HxlR"/>
</dbReference>
<dbReference type="PANTHER" id="PTHR33204">
    <property type="entry name" value="TRANSCRIPTIONAL REGULATOR, MARR FAMILY"/>
    <property type="match status" value="1"/>
</dbReference>
<proteinExistence type="predicted"/>
<feature type="domain" description="HTH hxlR-type" evidence="4">
    <location>
        <begin position="1"/>
        <end position="91"/>
    </location>
</feature>
<name>B8HSL8_CYAP4</name>
<dbReference type="GO" id="GO:0003677">
    <property type="term" value="F:DNA binding"/>
    <property type="evidence" value="ECO:0007669"/>
    <property type="project" value="UniProtKB-KW"/>
</dbReference>
<dbReference type="EMBL" id="CP001344">
    <property type="protein sequence ID" value="ACL46001.1"/>
    <property type="molecule type" value="Genomic_DNA"/>
</dbReference>
<dbReference type="HOGENOM" id="CLU_111585_2_3_3"/>
<organism evidence="5">
    <name type="scientific">Cyanothece sp. (strain PCC 7425 / ATCC 29141)</name>
    <dbReference type="NCBI Taxonomy" id="395961"/>
    <lineage>
        <taxon>Bacteria</taxon>
        <taxon>Bacillati</taxon>
        <taxon>Cyanobacteriota</taxon>
        <taxon>Cyanophyceae</taxon>
        <taxon>Gomontiellales</taxon>
        <taxon>Cyanothecaceae</taxon>
        <taxon>Cyanothece</taxon>
    </lineage>
</organism>
<evidence type="ECO:0000256" key="1">
    <source>
        <dbReference type="ARBA" id="ARBA00023015"/>
    </source>
</evidence>
<dbReference type="InterPro" id="IPR036390">
    <property type="entry name" value="WH_DNA-bd_sf"/>
</dbReference>
<dbReference type="Gene3D" id="1.10.10.10">
    <property type="entry name" value="Winged helix-like DNA-binding domain superfamily/Winged helix DNA-binding domain"/>
    <property type="match status" value="1"/>
</dbReference>
<evidence type="ECO:0000259" key="4">
    <source>
        <dbReference type="PROSITE" id="PS51118"/>
    </source>
</evidence>
<sequence length="101" mass="11906">MIGNKWSVVVLYCLAYRPRRYNEIQRSIEGISQKVLTQTLRRLERHGLLERRVLSKMPPNVEYTLTPLGETLIEPLFAIAQWSQQNFSEVVKAREAYDRQN</sequence>